<dbReference type="PANTHER" id="PTHR47797:SF1">
    <property type="entry name" value="CYTOCHROME B561 DOMAIN-CONTAINING PROTEIN-RELATED"/>
    <property type="match status" value="1"/>
</dbReference>
<feature type="transmembrane region" description="Helical" evidence="7">
    <location>
        <begin position="20"/>
        <end position="43"/>
    </location>
</feature>
<evidence type="ECO:0000256" key="4">
    <source>
        <dbReference type="ARBA" id="ARBA00022982"/>
    </source>
</evidence>
<feature type="transmembrane region" description="Helical" evidence="7">
    <location>
        <begin position="82"/>
        <end position="104"/>
    </location>
</feature>
<comment type="caution">
    <text evidence="9">The sequence shown here is derived from an EMBL/GenBank/DDBJ whole genome shotgun (WGS) entry which is preliminary data.</text>
</comment>
<evidence type="ECO:0000256" key="1">
    <source>
        <dbReference type="ARBA" id="ARBA00004370"/>
    </source>
</evidence>
<dbReference type="SMART" id="SM00665">
    <property type="entry name" value="B561"/>
    <property type="match status" value="1"/>
</dbReference>
<comment type="subcellular location">
    <subcellularLocation>
        <location evidence="1">Membrane</location>
    </subcellularLocation>
</comment>
<keyword evidence="6 7" id="KW-0472">Membrane</keyword>
<dbReference type="GO" id="GO:0016020">
    <property type="term" value="C:membrane"/>
    <property type="evidence" value="ECO:0007669"/>
    <property type="project" value="UniProtKB-SubCell"/>
</dbReference>
<keyword evidence="2" id="KW-0813">Transport</keyword>
<protein>
    <recommendedName>
        <fullName evidence="8">Cytochrome b561 domain-containing protein</fullName>
    </recommendedName>
</protein>
<sequence length="204" mass="22368">AGGFRGGPGFDISAAIHYRTIHGILAALAMVVLFPVGSVAMRLLPGRLALWAHGLFQLAAMCIFIAGVGLGIYLLTNDSTKYHPIVGLVTLATLLPQPILGWLHHRRFKQVQRRQFWSYLHIFNGRIGVTVGIINGGLGLQLAGASADRKRTYIIVAAVIWTLWMLVAIFAEMRRLRSGRRAERATERRMTAGRVAKVGSGDTR</sequence>
<keyword evidence="5 7" id="KW-1133">Transmembrane helix</keyword>
<feature type="domain" description="Cytochrome b561" evidence="8">
    <location>
        <begin position="1"/>
        <end position="176"/>
    </location>
</feature>
<feature type="transmembrane region" description="Helical" evidence="7">
    <location>
        <begin position="152"/>
        <end position="171"/>
    </location>
</feature>
<evidence type="ECO:0000313" key="10">
    <source>
        <dbReference type="Proteomes" id="UP001172101"/>
    </source>
</evidence>
<dbReference type="Gene3D" id="1.20.120.1770">
    <property type="match status" value="1"/>
</dbReference>
<keyword evidence="3 7" id="KW-0812">Transmembrane</keyword>
<evidence type="ECO:0000313" key="9">
    <source>
        <dbReference type="EMBL" id="KAK0721955.1"/>
    </source>
</evidence>
<proteinExistence type="predicted"/>
<evidence type="ECO:0000259" key="8">
    <source>
        <dbReference type="PROSITE" id="PS50939"/>
    </source>
</evidence>
<dbReference type="PANTHER" id="PTHR47797">
    <property type="entry name" value="DEHYDROGENASE, PUTATIVE (AFU_ORTHOLOGUE AFUA_8G05805)-RELATED"/>
    <property type="match status" value="1"/>
</dbReference>
<dbReference type="RefSeq" id="XP_060297879.1">
    <property type="nucleotide sequence ID" value="XM_060437551.1"/>
</dbReference>
<evidence type="ECO:0000256" key="3">
    <source>
        <dbReference type="ARBA" id="ARBA00022692"/>
    </source>
</evidence>
<dbReference type="CDD" id="cd08760">
    <property type="entry name" value="Cyt_b561_FRRS1_like"/>
    <property type="match status" value="1"/>
</dbReference>
<dbReference type="InterPro" id="IPR006593">
    <property type="entry name" value="Cyt_b561/ferric_Rdtase_TM"/>
</dbReference>
<organism evidence="9 10">
    <name type="scientific">Lasiosphaeria miniovina</name>
    <dbReference type="NCBI Taxonomy" id="1954250"/>
    <lineage>
        <taxon>Eukaryota</taxon>
        <taxon>Fungi</taxon>
        <taxon>Dikarya</taxon>
        <taxon>Ascomycota</taxon>
        <taxon>Pezizomycotina</taxon>
        <taxon>Sordariomycetes</taxon>
        <taxon>Sordariomycetidae</taxon>
        <taxon>Sordariales</taxon>
        <taxon>Lasiosphaeriaceae</taxon>
        <taxon>Lasiosphaeria</taxon>
    </lineage>
</organism>
<keyword evidence="10" id="KW-1185">Reference proteome</keyword>
<gene>
    <name evidence="9" type="ORF">B0T26DRAFT_643600</name>
</gene>
<dbReference type="EMBL" id="JAUIRO010000003">
    <property type="protein sequence ID" value="KAK0721955.1"/>
    <property type="molecule type" value="Genomic_DNA"/>
</dbReference>
<feature type="transmembrane region" description="Helical" evidence="7">
    <location>
        <begin position="55"/>
        <end position="76"/>
    </location>
</feature>
<reference evidence="9" key="1">
    <citation type="submission" date="2023-06" db="EMBL/GenBank/DDBJ databases">
        <title>Genome-scale phylogeny and comparative genomics of the fungal order Sordariales.</title>
        <authorList>
            <consortium name="Lawrence Berkeley National Laboratory"/>
            <person name="Hensen N."/>
            <person name="Bonometti L."/>
            <person name="Westerberg I."/>
            <person name="Brannstrom I.O."/>
            <person name="Guillou S."/>
            <person name="Cros-Aarteil S."/>
            <person name="Calhoun S."/>
            <person name="Haridas S."/>
            <person name="Kuo A."/>
            <person name="Mondo S."/>
            <person name="Pangilinan J."/>
            <person name="Riley R."/>
            <person name="LaButti K."/>
            <person name="Andreopoulos B."/>
            <person name="Lipzen A."/>
            <person name="Chen C."/>
            <person name="Yanf M."/>
            <person name="Daum C."/>
            <person name="Ng V."/>
            <person name="Clum A."/>
            <person name="Steindorff A."/>
            <person name="Ohm R."/>
            <person name="Martin F."/>
            <person name="Silar P."/>
            <person name="Natvig D."/>
            <person name="Lalanne C."/>
            <person name="Gautier V."/>
            <person name="Ament-velasquez S.L."/>
            <person name="Kruys A."/>
            <person name="Hutchinson M.I."/>
            <person name="Powell A.J."/>
            <person name="Barry K."/>
            <person name="Miller A.N."/>
            <person name="Grigoriev I.V."/>
            <person name="Debuchy R."/>
            <person name="Gladieux P."/>
            <person name="Thoren M.H."/>
            <person name="Johannesson H."/>
        </authorList>
    </citation>
    <scope>NUCLEOTIDE SEQUENCE</scope>
    <source>
        <strain evidence="9">SMH2392-1A</strain>
    </source>
</reference>
<keyword evidence="4" id="KW-0249">Electron transport</keyword>
<feature type="transmembrane region" description="Helical" evidence="7">
    <location>
        <begin position="116"/>
        <end position="140"/>
    </location>
</feature>
<evidence type="ECO:0000256" key="6">
    <source>
        <dbReference type="ARBA" id="ARBA00023136"/>
    </source>
</evidence>
<dbReference type="Proteomes" id="UP001172101">
    <property type="component" value="Unassembled WGS sequence"/>
</dbReference>
<dbReference type="AlphaFoldDB" id="A0AA40DZZ3"/>
<dbReference type="PROSITE" id="PS50939">
    <property type="entry name" value="CYTOCHROME_B561"/>
    <property type="match status" value="1"/>
</dbReference>
<accession>A0AA40DZZ3</accession>
<feature type="non-terminal residue" evidence="9">
    <location>
        <position position="204"/>
    </location>
</feature>
<evidence type="ECO:0000256" key="2">
    <source>
        <dbReference type="ARBA" id="ARBA00022448"/>
    </source>
</evidence>
<dbReference type="GeneID" id="85320821"/>
<name>A0AA40DZZ3_9PEZI</name>
<evidence type="ECO:0000256" key="5">
    <source>
        <dbReference type="ARBA" id="ARBA00022989"/>
    </source>
</evidence>
<evidence type="ECO:0000256" key="7">
    <source>
        <dbReference type="SAM" id="Phobius"/>
    </source>
</evidence>